<dbReference type="Gene3D" id="1.25.40.10">
    <property type="entry name" value="Tetratricopeptide repeat domain"/>
    <property type="match status" value="1"/>
</dbReference>
<reference evidence="2 3" key="1">
    <citation type="submission" date="2014-12" db="EMBL/GenBank/DDBJ databases">
        <title>Comparative genomics of the lactic acid bacteria isolated from the honey bee gut.</title>
        <authorList>
            <person name="Ellegaard K.M."/>
            <person name="Tamarit D."/>
            <person name="Javelind E."/>
            <person name="Olofsson T."/>
            <person name="Andersson S.G."/>
            <person name="Vasquez A."/>
        </authorList>
    </citation>
    <scope>NUCLEOTIDE SEQUENCE [LARGE SCALE GENOMIC DNA]</scope>
    <source>
        <strain evidence="2 3">Hon2</strain>
    </source>
</reference>
<dbReference type="PATRIC" id="fig|1218508.4.peg.974"/>
<comment type="caution">
    <text evidence="2">The sequence shown here is derived from an EMBL/GenBank/DDBJ whole genome shotgun (WGS) entry which is preliminary data.</text>
</comment>
<evidence type="ECO:0000313" key="3">
    <source>
        <dbReference type="Proteomes" id="UP000033695"/>
    </source>
</evidence>
<dbReference type="EMBL" id="JXBZ01000008">
    <property type="protein sequence ID" value="KJY48587.1"/>
    <property type="molecule type" value="Genomic_DNA"/>
</dbReference>
<dbReference type="OrthoDB" id="1655898at2"/>
<gene>
    <name evidence="2" type="ORF">JG29_09890</name>
</gene>
<proteinExistence type="predicted"/>
<dbReference type="SUPFAM" id="SSF48452">
    <property type="entry name" value="TPR-like"/>
    <property type="match status" value="1"/>
</dbReference>
<protein>
    <recommendedName>
        <fullName evidence="4">TPR repeat-containing protein</fullName>
    </recommendedName>
</protein>
<keyword evidence="1" id="KW-0802">TPR repeat</keyword>
<dbReference type="AlphaFoldDB" id="A0A0F4KPJ4"/>
<dbReference type="Proteomes" id="UP000033695">
    <property type="component" value="Unassembled WGS sequence"/>
</dbReference>
<evidence type="ECO:0000313" key="2">
    <source>
        <dbReference type="EMBL" id="KJY48587.1"/>
    </source>
</evidence>
<dbReference type="PROSITE" id="PS50005">
    <property type="entry name" value="TPR"/>
    <property type="match status" value="1"/>
</dbReference>
<sequence>MTNLQVKNLLQSAHKLLQQKQYSAAASLYEQACSLQPDNKEIVRQLVYCLHDAHLDERAFVILQDSWEQYLVTIADTNLLIEVVLARPDFISAWQILTAVQWEDAVEKARLQQLIIQQQKLYAQTHAQQQQQIYQQILQILTLPLTQQVTVAANLHFLSREDFLQTVQLLLDNPYLHPMIKASLCEDLVKLKEKSVFTINYYGKQRHFRPQEYPLIAHLKSLTEMLSLLADHNELTAAFVSDLQAEITLYAALLYPFTDIVIMQPKLWLQMILQHFGLEKTVQTLEKDAKAGKVDMWLNKFDELLNLFN</sequence>
<dbReference type="STRING" id="1218508.JG29_09890"/>
<feature type="repeat" description="TPR" evidence="1">
    <location>
        <begin position="6"/>
        <end position="39"/>
    </location>
</feature>
<dbReference type="InterPro" id="IPR019734">
    <property type="entry name" value="TPR_rpt"/>
</dbReference>
<name>A0A0F4KPJ4_9LACO</name>
<accession>A0A0F4KPJ4</accession>
<evidence type="ECO:0008006" key="4">
    <source>
        <dbReference type="Google" id="ProtNLM"/>
    </source>
</evidence>
<keyword evidence="3" id="KW-1185">Reference proteome</keyword>
<dbReference type="InterPro" id="IPR011990">
    <property type="entry name" value="TPR-like_helical_dom_sf"/>
</dbReference>
<dbReference type="RefSeq" id="WP_045922851.1">
    <property type="nucleotide sequence ID" value="NZ_JBHTHW010000008.1"/>
</dbReference>
<evidence type="ECO:0000256" key="1">
    <source>
        <dbReference type="PROSITE-ProRule" id="PRU00339"/>
    </source>
</evidence>
<organism evidence="2 3">
    <name type="scientific">Bombilactobacillus mellis</name>
    <dbReference type="NCBI Taxonomy" id="1218508"/>
    <lineage>
        <taxon>Bacteria</taxon>
        <taxon>Bacillati</taxon>
        <taxon>Bacillota</taxon>
        <taxon>Bacilli</taxon>
        <taxon>Lactobacillales</taxon>
        <taxon>Lactobacillaceae</taxon>
        <taxon>Bombilactobacillus</taxon>
    </lineage>
</organism>
<dbReference type="HOGENOM" id="CLU_902525_0_0_9"/>